<evidence type="ECO:0000313" key="11">
    <source>
        <dbReference type="EMBL" id="GLQ89720.1"/>
    </source>
</evidence>
<gene>
    <name evidence="11" type="ORF">GCM10007898_32950</name>
</gene>
<evidence type="ECO:0000256" key="6">
    <source>
        <dbReference type="ARBA" id="ARBA00022519"/>
    </source>
</evidence>
<evidence type="ECO:0000256" key="9">
    <source>
        <dbReference type="ARBA" id="ARBA00023136"/>
    </source>
</evidence>
<keyword evidence="8" id="KW-0653">Protein transport</keyword>
<evidence type="ECO:0000256" key="10">
    <source>
        <dbReference type="ARBA" id="ARBA00030772"/>
    </source>
</evidence>
<evidence type="ECO:0000256" key="4">
    <source>
        <dbReference type="ARBA" id="ARBA00022448"/>
    </source>
</evidence>
<comment type="similarity">
    <text evidence="2">Belongs to the GSP N family.</text>
</comment>
<protein>
    <recommendedName>
        <fullName evidence="3">Type II secretion system protein N</fullName>
    </recommendedName>
    <alternativeName>
        <fullName evidence="10">General secretion pathway protein N</fullName>
    </alternativeName>
</protein>
<evidence type="ECO:0000256" key="7">
    <source>
        <dbReference type="ARBA" id="ARBA00022692"/>
    </source>
</evidence>
<organism evidence="11 12">
    <name type="scientific">Dyella flagellata</name>
    <dbReference type="NCBI Taxonomy" id="1867833"/>
    <lineage>
        <taxon>Bacteria</taxon>
        <taxon>Pseudomonadati</taxon>
        <taxon>Pseudomonadota</taxon>
        <taxon>Gammaproteobacteria</taxon>
        <taxon>Lysobacterales</taxon>
        <taxon>Rhodanobacteraceae</taxon>
        <taxon>Dyella</taxon>
    </lineage>
</organism>
<evidence type="ECO:0000256" key="3">
    <source>
        <dbReference type="ARBA" id="ARBA00021563"/>
    </source>
</evidence>
<accession>A0ABQ5XDM1</accession>
<dbReference type="EMBL" id="BSOA01000040">
    <property type="protein sequence ID" value="GLQ89720.1"/>
    <property type="molecule type" value="Genomic_DNA"/>
</dbReference>
<name>A0ABQ5XDM1_9GAMM</name>
<keyword evidence="5" id="KW-1003">Cell membrane</keyword>
<comment type="subcellular location">
    <subcellularLocation>
        <location evidence="1">Cell inner membrane</location>
    </subcellularLocation>
</comment>
<keyword evidence="12" id="KW-1185">Reference proteome</keyword>
<keyword evidence="6" id="KW-0997">Cell inner membrane</keyword>
<dbReference type="Proteomes" id="UP001156627">
    <property type="component" value="Unassembled WGS sequence"/>
</dbReference>
<keyword evidence="7" id="KW-0812">Transmembrane</keyword>
<evidence type="ECO:0000256" key="2">
    <source>
        <dbReference type="ARBA" id="ARBA00007208"/>
    </source>
</evidence>
<sequence>MKRWFSILVIVVLALGALVWFIPASWALPLLQTQWRGVRMEGVTGILWEGRAQQVSIADGPPLGSLAWVLSRRALLGDLQASVDLRQPQLQLQGRVRRVSSAQWDLRDVTLHMDMAMLGMQPWLRGQPRGQFDLQAPQAQLRSVWPVQLDATGTWSQAAVHTAQGDIPLGTVMLAVTGQSGALQGTLSDDGSGAVQTAGRLALSPLGWDLQLRLVPRNDDPATLSWLRSLGTPKADGTLELRYRGGLAQWNPAIKR</sequence>
<evidence type="ECO:0000256" key="5">
    <source>
        <dbReference type="ARBA" id="ARBA00022475"/>
    </source>
</evidence>
<evidence type="ECO:0000256" key="8">
    <source>
        <dbReference type="ARBA" id="ARBA00022927"/>
    </source>
</evidence>
<keyword evidence="9" id="KW-0472">Membrane</keyword>
<evidence type="ECO:0000313" key="12">
    <source>
        <dbReference type="Proteomes" id="UP001156627"/>
    </source>
</evidence>
<dbReference type="RefSeq" id="WP_284333154.1">
    <property type="nucleotide sequence ID" value="NZ_BSOA01000040.1"/>
</dbReference>
<reference evidence="12" key="1">
    <citation type="journal article" date="2019" name="Int. J. Syst. Evol. Microbiol.">
        <title>The Global Catalogue of Microorganisms (GCM) 10K type strain sequencing project: providing services to taxonomists for standard genome sequencing and annotation.</title>
        <authorList>
            <consortium name="The Broad Institute Genomics Platform"/>
            <consortium name="The Broad Institute Genome Sequencing Center for Infectious Disease"/>
            <person name="Wu L."/>
            <person name="Ma J."/>
        </authorList>
    </citation>
    <scope>NUCLEOTIDE SEQUENCE [LARGE SCALE GENOMIC DNA]</scope>
    <source>
        <strain evidence="12">NBRC 111981</strain>
    </source>
</reference>
<dbReference type="InterPro" id="IPR022792">
    <property type="entry name" value="T2SS_protein-GspN"/>
</dbReference>
<comment type="caution">
    <text evidence="11">The sequence shown here is derived from an EMBL/GenBank/DDBJ whole genome shotgun (WGS) entry which is preliminary data.</text>
</comment>
<proteinExistence type="inferred from homology"/>
<keyword evidence="4" id="KW-0813">Transport</keyword>
<evidence type="ECO:0000256" key="1">
    <source>
        <dbReference type="ARBA" id="ARBA00004533"/>
    </source>
</evidence>
<dbReference type="Pfam" id="PF01203">
    <property type="entry name" value="T2SSN"/>
    <property type="match status" value="1"/>
</dbReference>